<dbReference type="GO" id="GO:0003924">
    <property type="term" value="F:GTPase activity"/>
    <property type="evidence" value="ECO:0007669"/>
    <property type="project" value="InterPro"/>
</dbReference>
<dbReference type="InterPro" id="IPR015190">
    <property type="entry name" value="Elong_fac_SelB-wing-hlx_typ-2"/>
</dbReference>
<evidence type="ECO:0000256" key="8">
    <source>
        <dbReference type="ARBA" id="ARBA00031615"/>
    </source>
</evidence>
<dbReference type="GO" id="GO:0005525">
    <property type="term" value="F:GTP binding"/>
    <property type="evidence" value="ECO:0007669"/>
    <property type="project" value="UniProtKB-KW"/>
</dbReference>
<dbReference type="Pfam" id="PF09107">
    <property type="entry name" value="WHD_3rd_SelB"/>
    <property type="match status" value="1"/>
</dbReference>
<dbReference type="InterPro" id="IPR000795">
    <property type="entry name" value="T_Tr_GTP-bd_dom"/>
</dbReference>
<dbReference type="SUPFAM" id="SSF50447">
    <property type="entry name" value="Translation proteins"/>
    <property type="match status" value="1"/>
</dbReference>
<organism evidence="10">
    <name type="scientific">marine metagenome</name>
    <dbReference type="NCBI Taxonomy" id="408172"/>
    <lineage>
        <taxon>unclassified sequences</taxon>
        <taxon>metagenomes</taxon>
        <taxon>ecological metagenomes</taxon>
    </lineage>
</organism>
<dbReference type="Gene3D" id="1.10.10.10">
    <property type="entry name" value="Winged helix-like DNA-binding domain superfamily/Winged helix DNA-binding domain"/>
    <property type="match status" value="1"/>
</dbReference>
<dbReference type="CDD" id="cd15491">
    <property type="entry name" value="selB_III"/>
    <property type="match status" value="1"/>
</dbReference>
<dbReference type="NCBIfam" id="TIGR00231">
    <property type="entry name" value="small_GTP"/>
    <property type="match status" value="1"/>
</dbReference>
<reference evidence="10" key="1">
    <citation type="submission" date="2018-05" db="EMBL/GenBank/DDBJ databases">
        <authorList>
            <person name="Lanie J.A."/>
            <person name="Ng W.-L."/>
            <person name="Kazmierczak K.M."/>
            <person name="Andrzejewski T.M."/>
            <person name="Davidsen T.M."/>
            <person name="Wayne K.J."/>
            <person name="Tettelin H."/>
            <person name="Glass J.I."/>
            <person name="Rusch D."/>
            <person name="Podicherti R."/>
            <person name="Tsui H.-C.T."/>
            <person name="Winkler M.E."/>
        </authorList>
    </citation>
    <scope>NUCLEOTIDE SEQUENCE</scope>
</reference>
<sequence length="658" mass="71597">MKAIVIGTAGHIDHGKSALVRALTGTDPDRLKEEKDRGITIDLGFAHYKEEDNTVLSFVDVPGHERFVKNMLAGVGGINAVLFVVAADESVMPQSREHFDICRLLQVPRGVIALTKCDLVDEETLELVRLEIKELVEESFLADAPIVPVSAKLGEGLDLLRSTLRKVTQVQDVTTGVGSVRLPIDRVFSMRGFGTVVTGTLVSGQLGVDREFVLLPSGHSVKVRGLQVHGVKVEEAKAGNRVAVNLGGIELAEVVRGDSLVAANCFEVTRRFDGILELLSTAKPLRHGARVRFHHGTCEVLGRVAVSGPVGRETSIDQAGVSIEDGEIKPGTRAYVRVRLETPAVLTRGDRYILRAYSPPMTIAGGVVLDGQPPRIGVRTPEGRQRFEQLNGELEGNQSGKGLRRAAYAMIEEQAGQGLSVTALTPRLGVSPDAVDSIVNSLEKEAIAVRIGNRLVVPTKLSEYRERLLTALSTYHKDHPLSDGLPREEARERLFRKVHQSVFEQVLADLVGDGLIIDRESLALKDHQVSLSADEGKAREAIVEAVLQGGLAPPDTASLPMVAGVSDEVSDRVTKLLIRQKVLVRLGNLLFHVKKLQCLKDEVAALSLSDHKGSKPVGIDVGTFKERYGITRKYAIPLLEYLDRERVTRRVGRGRVVI</sequence>
<dbReference type="CDD" id="cd03696">
    <property type="entry name" value="SelB_II"/>
    <property type="match status" value="1"/>
</dbReference>
<dbReference type="CDD" id="cd04171">
    <property type="entry name" value="SelB"/>
    <property type="match status" value="1"/>
</dbReference>
<dbReference type="Gene3D" id="3.40.50.300">
    <property type="entry name" value="P-loop containing nucleotide triphosphate hydrolases"/>
    <property type="match status" value="1"/>
</dbReference>
<accession>A0A381WH12</accession>
<evidence type="ECO:0000256" key="3">
    <source>
        <dbReference type="ARBA" id="ARBA00022490"/>
    </source>
</evidence>
<dbReference type="InterPro" id="IPR015191">
    <property type="entry name" value="SelB_WHD4"/>
</dbReference>
<evidence type="ECO:0000256" key="1">
    <source>
        <dbReference type="ARBA" id="ARBA00004496"/>
    </source>
</evidence>
<dbReference type="Gene3D" id="2.40.30.10">
    <property type="entry name" value="Translation factors"/>
    <property type="match status" value="1"/>
</dbReference>
<evidence type="ECO:0000256" key="2">
    <source>
        <dbReference type="ARBA" id="ARBA00015953"/>
    </source>
</evidence>
<dbReference type="PROSITE" id="PS00301">
    <property type="entry name" value="G_TR_1"/>
    <property type="match status" value="1"/>
</dbReference>
<dbReference type="InterPro" id="IPR057335">
    <property type="entry name" value="Beta-barrel_SelB"/>
</dbReference>
<keyword evidence="4" id="KW-0547">Nucleotide-binding</keyword>
<dbReference type="InterPro" id="IPR009001">
    <property type="entry name" value="Transl_elong_EF1A/Init_IF2_C"/>
</dbReference>
<name>A0A381WH12_9ZZZZ</name>
<dbReference type="InterPro" id="IPR009000">
    <property type="entry name" value="Transl_B-barrel_sf"/>
</dbReference>
<dbReference type="PANTHER" id="PTHR43721">
    <property type="entry name" value="ELONGATION FACTOR TU-RELATED"/>
    <property type="match status" value="1"/>
</dbReference>
<gene>
    <name evidence="10" type="ORF">METZ01_LOCUS104674</name>
</gene>
<dbReference type="InterPro" id="IPR050055">
    <property type="entry name" value="EF-Tu_GTPase"/>
</dbReference>
<evidence type="ECO:0000256" key="4">
    <source>
        <dbReference type="ARBA" id="ARBA00022741"/>
    </source>
</evidence>
<keyword evidence="3" id="KW-0963">Cytoplasm</keyword>
<dbReference type="Pfam" id="PF00009">
    <property type="entry name" value="GTP_EFTU"/>
    <property type="match status" value="1"/>
</dbReference>
<dbReference type="AlphaFoldDB" id="A0A381WH12"/>
<dbReference type="InterPro" id="IPR036388">
    <property type="entry name" value="WH-like_DNA-bd_sf"/>
</dbReference>
<evidence type="ECO:0000259" key="9">
    <source>
        <dbReference type="PROSITE" id="PS51722"/>
    </source>
</evidence>
<dbReference type="Pfam" id="PF03144">
    <property type="entry name" value="GTP_EFTU_D2"/>
    <property type="match status" value="1"/>
</dbReference>
<evidence type="ECO:0000256" key="5">
    <source>
        <dbReference type="ARBA" id="ARBA00022917"/>
    </source>
</evidence>
<keyword evidence="5" id="KW-0648">Protein biosynthesis</keyword>
<protein>
    <recommendedName>
        <fullName evidence="2">Selenocysteine-specific elongation factor</fullName>
    </recommendedName>
    <alternativeName>
        <fullName evidence="8">SelB translation factor</fullName>
    </alternativeName>
</protein>
<comment type="function">
    <text evidence="7">Translation factor necessary for the incorporation of selenocysteine into proteins. It probably replaces EF-Tu for the insertion of selenocysteine directed by the UGA codon. SelB binds GTP and GDP.</text>
</comment>
<dbReference type="GO" id="GO:0003746">
    <property type="term" value="F:translation elongation factor activity"/>
    <property type="evidence" value="ECO:0007669"/>
    <property type="project" value="InterPro"/>
</dbReference>
<dbReference type="GO" id="GO:0001514">
    <property type="term" value="P:selenocysteine incorporation"/>
    <property type="evidence" value="ECO:0007669"/>
    <property type="project" value="InterPro"/>
</dbReference>
<dbReference type="PROSITE" id="PS51722">
    <property type="entry name" value="G_TR_2"/>
    <property type="match status" value="1"/>
</dbReference>
<evidence type="ECO:0000256" key="6">
    <source>
        <dbReference type="ARBA" id="ARBA00023134"/>
    </source>
</evidence>
<dbReference type="Pfam" id="PF09106">
    <property type="entry name" value="WHD_2nd_SelB"/>
    <property type="match status" value="1"/>
</dbReference>
<dbReference type="GO" id="GO:0003723">
    <property type="term" value="F:RNA binding"/>
    <property type="evidence" value="ECO:0007669"/>
    <property type="project" value="InterPro"/>
</dbReference>
<comment type="subcellular location">
    <subcellularLocation>
        <location evidence="1">Cytoplasm</location>
    </subcellularLocation>
</comment>
<evidence type="ECO:0000313" key="10">
    <source>
        <dbReference type="EMBL" id="SVA51820.1"/>
    </source>
</evidence>
<evidence type="ECO:0000256" key="7">
    <source>
        <dbReference type="ARBA" id="ARBA00025526"/>
    </source>
</evidence>
<keyword evidence="6" id="KW-0342">GTP-binding</keyword>
<dbReference type="EMBL" id="UINC01011793">
    <property type="protein sequence ID" value="SVA51820.1"/>
    <property type="molecule type" value="Genomic_DNA"/>
</dbReference>
<dbReference type="InterPro" id="IPR027417">
    <property type="entry name" value="P-loop_NTPase"/>
</dbReference>
<dbReference type="Pfam" id="PF25461">
    <property type="entry name" value="Beta-barrel_SelB"/>
    <property type="match status" value="1"/>
</dbReference>
<dbReference type="SUPFAM" id="SSF50465">
    <property type="entry name" value="EF-Tu/eEF-1alpha/eIF2-gamma C-terminal domain"/>
    <property type="match status" value="1"/>
</dbReference>
<dbReference type="InterPro" id="IPR004161">
    <property type="entry name" value="EFTu-like_2"/>
</dbReference>
<dbReference type="InterPro" id="IPR031157">
    <property type="entry name" value="G_TR_CS"/>
</dbReference>
<dbReference type="SUPFAM" id="SSF52540">
    <property type="entry name" value="P-loop containing nucleoside triphosphate hydrolases"/>
    <property type="match status" value="1"/>
</dbReference>
<dbReference type="InterPro" id="IPR004535">
    <property type="entry name" value="Transl_elong_SelB"/>
</dbReference>
<dbReference type="SUPFAM" id="SSF46785">
    <property type="entry name" value="Winged helix' DNA-binding domain"/>
    <property type="match status" value="2"/>
</dbReference>
<dbReference type="Gene3D" id="1.10.10.2770">
    <property type="match status" value="1"/>
</dbReference>
<dbReference type="GO" id="GO:0005829">
    <property type="term" value="C:cytosol"/>
    <property type="evidence" value="ECO:0007669"/>
    <property type="project" value="TreeGrafter"/>
</dbReference>
<feature type="domain" description="Tr-type G" evidence="9">
    <location>
        <begin position="1"/>
        <end position="172"/>
    </location>
</feature>
<dbReference type="PANTHER" id="PTHR43721:SF22">
    <property type="entry name" value="ELONGATION FACTOR TU, MITOCHONDRIAL"/>
    <property type="match status" value="1"/>
</dbReference>
<dbReference type="InterPro" id="IPR036390">
    <property type="entry name" value="WH_DNA-bd_sf"/>
</dbReference>
<dbReference type="NCBIfam" id="TIGR00475">
    <property type="entry name" value="selB"/>
    <property type="match status" value="1"/>
</dbReference>
<proteinExistence type="predicted"/>
<dbReference type="InterPro" id="IPR005225">
    <property type="entry name" value="Small_GTP-bd"/>
</dbReference>